<dbReference type="PROSITE" id="PS51078">
    <property type="entry name" value="ICLR_ED"/>
    <property type="match status" value="1"/>
</dbReference>
<dbReference type="PROSITE" id="PS51077">
    <property type="entry name" value="HTH_ICLR"/>
    <property type="match status" value="1"/>
</dbReference>
<keyword evidence="7" id="KW-1185">Reference proteome</keyword>
<evidence type="ECO:0000256" key="1">
    <source>
        <dbReference type="ARBA" id="ARBA00023015"/>
    </source>
</evidence>
<dbReference type="PANTHER" id="PTHR30136">
    <property type="entry name" value="HELIX-TURN-HELIX TRANSCRIPTIONAL REGULATOR, ICLR FAMILY"/>
    <property type="match status" value="1"/>
</dbReference>
<dbReference type="Proteomes" id="UP001241072">
    <property type="component" value="Unassembled WGS sequence"/>
</dbReference>
<dbReference type="SMART" id="SM00346">
    <property type="entry name" value="HTH_ICLR"/>
    <property type="match status" value="1"/>
</dbReference>
<evidence type="ECO:0000259" key="5">
    <source>
        <dbReference type="PROSITE" id="PS51078"/>
    </source>
</evidence>
<dbReference type="InterPro" id="IPR036390">
    <property type="entry name" value="WH_DNA-bd_sf"/>
</dbReference>
<reference evidence="6 7" key="1">
    <citation type="submission" date="2023-07" db="EMBL/GenBank/DDBJ databases">
        <title>Protaetiibacter sp. nov WY-16 isolated from soil.</title>
        <authorList>
            <person name="Liu B."/>
            <person name="Wan Y."/>
        </authorList>
    </citation>
    <scope>NUCLEOTIDE SEQUENCE [LARGE SCALE GENOMIC DNA]</scope>
    <source>
        <strain evidence="6 7">WY-16</strain>
    </source>
</reference>
<dbReference type="Pfam" id="PF01614">
    <property type="entry name" value="IclR_C"/>
    <property type="match status" value="1"/>
</dbReference>
<evidence type="ECO:0000256" key="3">
    <source>
        <dbReference type="ARBA" id="ARBA00023163"/>
    </source>
</evidence>
<gene>
    <name evidence="6" type="ORF">Q5716_11560</name>
</gene>
<keyword evidence="2" id="KW-0238">DNA-binding</keyword>
<protein>
    <submittedName>
        <fullName evidence="6">IclR family transcriptional regulator</fullName>
    </submittedName>
</protein>
<dbReference type="Gene3D" id="3.30.450.40">
    <property type="match status" value="1"/>
</dbReference>
<dbReference type="RefSeq" id="WP_305003295.1">
    <property type="nucleotide sequence ID" value="NZ_JAUQUB010000002.1"/>
</dbReference>
<evidence type="ECO:0000259" key="4">
    <source>
        <dbReference type="PROSITE" id="PS51077"/>
    </source>
</evidence>
<keyword evidence="1" id="KW-0805">Transcription regulation</keyword>
<accession>A0ABT9BR03</accession>
<dbReference type="InterPro" id="IPR005471">
    <property type="entry name" value="Tscrpt_reg_IclR_N"/>
</dbReference>
<keyword evidence="3" id="KW-0804">Transcription</keyword>
<comment type="caution">
    <text evidence="6">The sequence shown here is derived from an EMBL/GenBank/DDBJ whole genome shotgun (WGS) entry which is preliminary data.</text>
</comment>
<feature type="domain" description="IclR-ED" evidence="5">
    <location>
        <begin position="67"/>
        <end position="251"/>
    </location>
</feature>
<dbReference type="Gene3D" id="1.10.10.10">
    <property type="entry name" value="Winged helix-like DNA-binding domain superfamily/Winged helix DNA-binding domain"/>
    <property type="match status" value="1"/>
</dbReference>
<evidence type="ECO:0000313" key="7">
    <source>
        <dbReference type="Proteomes" id="UP001241072"/>
    </source>
</evidence>
<dbReference type="Pfam" id="PF09339">
    <property type="entry name" value="HTH_IclR"/>
    <property type="match status" value="1"/>
</dbReference>
<sequence>MPQIPAARSTLAILRYLARRRGPVGAATLARDLGLPRSSAYQLLAVMMDEGFVVHYPEDRTYGLSGLVSEIGTSALRSEQLGRLARPLLDDLVARSPTPVVAHLAVLSGADVMYAGRAQGFRAPTTVSAVGVRLPAHLTATGRAMLARLPHEQVRAIYPSRDRLVRRASAGPSTLGELDRLLDAARERGWAVEEGDVTDEYASVAASALDRNGYPTAAIGLTYRRDSDHDADALGRAVVAAADALTARLAGQR</sequence>
<organism evidence="6 7">
    <name type="scientific">Antiquaquibacter soli</name>
    <dbReference type="NCBI Taxonomy" id="3064523"/>
    <lineage>
        <taxon>Bacteria</taxon>
        <taxon>Bacillati</taxon>
        <taxon>Actinomycetota</taxon>
        <taxon>Actinomycetes</taxon>
        <taxon>Micrococcales</taxon>
        <taxon>Microbacteriaceae</taxon>
        <taxon>Antiquaquibacter</taxon>
    </lineage>
</organism>
<dbReference type="PANTHER" id="PTHR30136:SF35">
    <property type="entry name" value="HTH-TYPE TRANSCRIPTIONAL REGULATOR RV1719"/>
    <property type="match status" value="1"/>
</dbReference>
<dbReference type="InterPro" id="IPR050707">
    <property type="entry name" value="HTH_MetabolicPath_Reg"/>
</dbReference>
<evidence type="ECO:0000313" key="6">
    <source>
        <dbReference type="EMBL" id="MDO7882863.1"/>
    </source>
</evidence>
<dbReference type="InterPro" id="IPR029016">
    <property type="entry name" value="GAF-like_dom_sf"/>
</dbReference>
<dbReference type="InterPro" id="IPR036388">
    <property type="entry name" value="WH-like_DNA-bd_sf"/>
</dbReference>
<dbReference type="SUPFAM" id="SSF55781">
    <property type="entry name" value="GAF domain-like"/>
    <property type="match status" value="1"/>
</dbReference>
<proteinExistence type="predicted"/>
<dbReference type="InterPro" id="IPR014757">
    <property type="entry name" value="Tscrpt_reg_IclR_C"/>
</dbReference>
<dbReference type="SUPFAM" id="SSF46785">
    <property type="entry name" value="Winged helix' DNA-binding domain"/>
    <property type="match status" value="1"/>
</dbReference>
<feature type="domain" description="HTH iclR-type" evidence="4">
    <location>
        <begin position="4"/>
        <end position="66"/>
    </location>
</feature>
<evidence type="ECO:0000256" key="2">
    <source>
        <dbReference type="ARBA" id="ARBA00023125"/>
    </source>
</evidence>
<dbReference type="EMBL" id="JAUQUB010000002">
    <property type="protein sequence ID" value="MDO7882863.1"/>
    <property type="molecule type" value="Genomic_DNA"/>
</dbReference>
<name>A0ABT9BR03_9MICO</name>